<dbReference type="InterPro" id="IPR001087">
    <property type="entry name" value="GDSL"/>
</dbReference>
<gene>
    <name evidence="1" type="ORF">A4W93_17465</name>
</gene>
<organism evidence="1 2">
    <name type="scientific">Piscinibacter gummiphilus</name>
    <dbReference type="NCBI Taxonomy" id="946333"/>
    <lineage>
        <taxon>Bacteria</taxon>
        <taxon>Pseudomonadati</taxon>
        <taxon>Pseudomonadota</taxon>
        <taxon>Betaproteobacteria</taxon>
        <taxon>Burkholderiales</taxon>
        <taxon>Sphaerotilaceae</taxon>
        <taxon>Piscinibacter</taxon>
    </lineage>
</organism>
<dbReference type="STRING" id="946333.A4W93_17465"/>
<dbReference type="Pfam" id="PF00657">
    <property type="entry name" value="Lipase_GDSL"/>
    <property type="match status" value="1"/>
</dbReference>
<dbReference type="Proteomes" id="UP000193427">
    <property type="component" value="Chromosome"/>
</dbReference>
<reference evidence="1 2" key="1">
    <citation type="submission" date="2016-04" db="EMBL/GenBank/DDBJ databases">
        <title>Complete genome sequence of natural rubber-degrading, novel Gram-negative bacterium, Rhizobacter gummiphilus strain NS21.</title>
        <authorList>
            <person name="Tabata M."/>
            <person name="Kasai D."/>
            <person name="Fukuda M."/>
        </authorList>
    </citation>
    <scope>NUCLEOTIDE SEQUENCE [LARGE SCALE GENOMIC DNA]</scope>
    <source>
        <strain evidence="1 2">NS21</strain>
    </source>
</reference>
<name>A0A1W6LBD4_9BURK</name>
<keyword evidence="2" id="KW-1185">Reference proteome</keyword>
<protein>
    <submittedName>
        <fullName evidence="1">Uncharacterized protein</fullName>
    </submittedName>
</protein>
<dbReference type="SUPFAM" id="SSF52266">
    <property type="entry name" value="SGNH hydrolase"/>
    <property type="match status" value="1"/>
</dbReference>
<dbReference type="KEGG" id="rgu:A4W93_17465"/>
<dbReference type="Gene3D" id="3.40.50.1110">
    <property type="entry name" value="SGNH hydrolase"/>
    <property type="match status" value="1"/>
</dbReference>
<sequence>MGSIAISGARLRVNDREVQRNGPFQRTYLAEGDSWMDMSAWNQGSLPEYLARDFNRDGKNNLIVNIATSGHTLTRIVDMMNDDLVWWLRQDTYDGILFSAGGNDFIDAALDPAPGQGLLVDCRSIAPPADAAACIRPGALANLIGYLNTNFGAIHRAVRTSGKNKATTIYLNCYDTATARDAPAIRNLSGPWLFTAYVKNGIPRHLWADLTALLFARIKETIQGWAAGHSGVQLVATTGLLTPADPASTGDSGDWVNEIHPNPSGWRKQVKAWRAVLPA</sequence>
<evidence type="ECO:0000313" key="2">
    <source>
        <dbReference type="Proteomes" id="UP000193427"/>
    </source>
</evidence>
<evidence type="ECO:0000313" key="1">
    <source>
        <dbReference type="EMBL" id="ARN21540.1"/>
    </source>
</evidence>
<accession>A0A1W6LBD4</accession>
<dbReference type="RefSeq" id="WP_085751831.1">
    <property type="nucleotide sequence ID" value="NZ_BSPR01000019.1"/>
</dbReference>
<dbReference type="AlphaFoldDB" id="A0A1W6LBD4"/>
<proteinExistence type="predicted"/>
<dbReference type="GO" id="GO:0016788">
    <property type="term" value="F:hydrolase activity, acting on ester bonds"/>
    <property type="evidence" value="ECO:0007669"/>
    <property type="project" value="InterPro"/>
</dbReference>
<dbReference type="EMBL" id="CP015118">
    <property type="protein sequence ID" value="ARN21540.1"/>
    <property type="molecule type" value="Genomic_DNA"/>
</dbReference>
<dbReference type="OrthoDB" id="6194308at2"/>
<dbReference type="InterPro" id="IPR036514">
    <property type="entry name" value="SGNH_hydro_sf"/>
</dbReference>